<accession>A0A0A9A5W0</accession>
<protein>
    <submittedName>
        <fullName evidence="1">Uncharacterized protein</fullName>
    </submittedName>
</protein>
<reference evidence="1" key="2">
    <citation type="journal article" date="2015" name="Data Brief">
        <title>Shoot transcriptome of the giant reed, Arundo donax.</title>
        <authorList>
            <person name="Barrero R.A."/>
            <person name="Guerrero F.D."/>
            <person name="Moolhuijzen P."/>
            <person name="Goolsby J.A."/>
            <person name="Tidwell J."/>
            <person name="Bellgard S.E."/>
            <person name="Bellgard M.I."/>
        </authorList>
    </citation>
    <scope>NUCLEOTIDE SEQUENCE</scope>
    <source>
        <tissue evidence="1">Shoot tissue taken approximately 20 cm above the soil surface</tissue>
    </source>
</reference>
<evidence type="ECO:0000313" key="1">
    <source>
        <dbReference type="EMBL" id="JAD44390.1"/>
    </source>
</evidence>
<proteinExistence type="predicted"/>
<dbReference type="AlphaFoldDB" id="A0A0A9A5W0"/>
<sequence>MDWSIQIPSQRAEFGLYCSEQRKDADSCRRSLAL</sequence>
<organism evidence="1">
    <name type="scientific">Arundo donax</name>
    <name type="common">Giant reed</name>
    <name type="synonym">Donax arundinaceus</name>
    <dbReference type="NCBI Taxonomy" id="35708"/>
    <lineage>
        <taxon>Eukaryota</taxon>
        <taxon>Viridiplantae</taxon>
        <taxon>Streptophyta</taxon>
        <taxon>Embryophyta</taxon>
        <taxon>Tracheophyta</taxon>
        <taxon>Spermatophyta</taxon>
        <taxon>Magnoliopsida</taxon>
        <taxon>Liliopsida</taxon>
        <taxon>Poales</taxon>
        <taxon>Poaceae</taxon>
        <taxon>PACMAD clade</taxon>
        <taxon>Arundinoideae</taxon>
        <taxon>Arundineae</taxon>
        <taxon>Arundo</taxon>
    </lineage>
</organism>
<name>A0A0A9A5W0_ARUDO</name>
<dbReference type="EMBL" id="GBRH01253505">
    <property type="protein sequence ID" value="JAD44390.1"/>
    <property type="molecule type" value="Transcribed_RNA"/>
</dbReference>
<reference evidence="1" key="1">
    <citation type="submission" date="2014-09" db="EMBL/GenBank/DDBJ databases">
        <authorList>
            <person name="Magalhaes I.L.F."/>
            <person name="Oliveira U."/>
            <person name="Santos F.R."/>
            <person name="Vidigal T.H.D.A."/>
            <person name="Brescovit A.D."/>
            <person name="Santos A.J."/>
        </authorList>
    </citation>
    <scope>NUCLEOTIDE SEQUENCE</scope>
    <source>
        <tissue evidence="1">Shoot tissue taken approximately 20 cm above the soil surface</tissue>
    </source>
</reference>